<dbReference type="Gene3D" id="1.10.357.10">
    <property type="entry name" value="Tetracycline Repressor, domain 2"/>
    <property type="match status" value="1"/>
</dbReference>
<dbReference type="Pfam" id="PF16925">
    <property type="entry name" value="TetR_C_13"/>
    <property type="match status" value="1"/>
</dbReference>
<sequence length="191" mass="20211">MSTTRTQLLDAATSVVRRRGYAAFSYADLAEAVGIRKPSIHHHFPTKADLGLEMVSRYAADFTARLRAAQQGGADAVELLEFYAGLYREGLPDGQACLCATLAAEAEAVPEETRRAVARFFTANLDWLTLVVTDGIAAGELAAAPSPGQAARGFLSAVQGAMFTARALGDVSYFDDVAASAVAALRPRTAR</sequence>
<dbReference type="GO" id="GO:0003677">
    <property type="term" value="F:DNA binding"/>
    <property type="evidence" value="ECO:0007669"/>
    <property type="project" value="UniProtKB-UniRule"/>
</dbReference>
<dbReference type="AlphaFoldDB" id="A0A6G9GVA2"/>
<keyword evidence="3" id="KW-0804">Transcription</keyword>
<dbReference type="PANTHER" id="PTHR47506">
    <property type="entry name" value="TRANSCRIPTIONAL REGULATORY PROTEIN"/>
    <property type="match status" value="1"/>
</dbReference>
<evidence type="ECO:0000256" key="1">
    <source>
        <dbReference type="ARBA" id="ARBA00023015"/>
    </source>
</evidence>
<dbReference type="PANTHER" id="PTHR47506:SF1">
    <property type="entry name" value="HTH-TYPE TRANSCRIPTIONAL REGULATOR YJDC"/>
    <property type="match status" value="1"/>
</dbReference>
<evidence type="ECO:0000259" key="5">
    <source>
        <dbReference type="PROSITE" id="PS50977"/>
    </source>
</evidence>
<dbReference type="InterPro" id="IPR009057">
    <property type="entry name" value="Homeodomain-like_sf"/>
</dbReference>
<dbReference type="Pfam" id="PF00440">
    <property type="entry name" value="TetR_N"/>
    <property type="match status" value="1"/>
</dbReference>
<dbReference type="InterPro" id="IPR036271">
    <property type="entry name" value="Tet_transcr_reg_TetR-rel_C_sf"/>
</dbReference>
<evidence type="ECO:0000256" key="2">
    <source>
        <dbReference type="ARBA" id="ARBA00023125"/>
    </source>
</evidence>
<protein>
    <submittedName>
        <fullName evidence="6">TetR/AcrR family transcriptional regulator</fullName>
    </submittedName>
</protein>
<dbReference type="PRINTS" id="PR00455">
    <property type="entry name" value="HTHTETR"/>
</dbReference>
<dbReference type="InterPro" id="IPR001647">
    <property type="entry name" value="HTH_TetR"/>
</dbReference>
<keyword evidence="7" id="KW-1185">Reference proteome</keyword>
<dbReference type="EMBL" id="CP050177">
    <property type="protein sequence ID" value="QIQ02188.1"/>
    <property type="molecule type" value="Genomic_DNA"/>
</dbReference>
<dbReference type="SUPFAM" id="SSF48498">
    <property type="entry name" value="Tetracyclin repressor-like, C-terminal domain"/>
    <property type="match status" value="1"/>
</dbReference>
<dbReference type="KEGG" id="slia:HA039_07650"/>
<dbReference type="RefSeq" id="WP_167025710.1">
    <property type="nucleotide sequence ID" value="NZ_CP050177.1"/>
</dbReference>
<evidence type="ECO:0000256" key="3">
    <source>
        <dbReference type="ARBA" id="ARBA00023163"/>
    </source>
</evidence>
<dbReference type="SUPFAM" id="SSF46689">
    <property type="entry name" value="Homeodomain-like"/>
    <property type="match status" value="1"/>
</dbReference>
<proteinExistence type="predicted"/>
<keyword evidence="2 4" id="KW-0238">DNA-binding</keyword>
<evidence type="ECO:0000313" key="6">
    <source>
        <dbReference type="EMBL" id="QIQ02188.1"/>
    </source>
</evidence>
<dbReference type="InterPro" id="IPR011075">
    <property type="entry name" value="TetR_C"/>
</dbReference>
<evidence type="ECO:0000256" key="4">
    <source>
        <dbReference type="PROSITE-ProRule" id="PRU00335"/>
    </source>
</evidence>
<gene>
    <name evidence="6" type="ORF">HA039_07650</name>
</gene>
<evidence type="ECO:0000313" key="7">
    <source>
        <dbReference type="Proteomes" id="UP000501179"/>
    </source>
</evidence>
<accession>A0A6G9GVA2</accession>
<dbReference type="Proteomes" id="UP000501179">
    <property type="component" value="Chromosome"/>
</dbReference>
<reference evidence="6 7" key="1">
    <citation type="submission" date="2020-03" db="EMBL/GenBank/DDBJ databases">
        <title>A novel species.</title>
        <authorList>
            <person name="Gao J."/>
        </authorList>
    </citation>
    <scope>NUCLEOTIDE SEQUENCE [LARGE SCALE GENOMIC DNA]</scope>
    <source>
        <strain evidence="6 7">QMT-12</strain>
    </source>
</reference>
<feature type="domain" description="HTH tetR-type" evidence="5">
    <location>
        <begin position="2"/>
        <end position="62"/>
    </location>
</feature>
<name>A0A6G9GVA2_9ACTN</name>
<keyword evidence="1" id="KW-0805">Transcription regulation</keyword>
<dbReference type="PROSITE" id="PS50977">
    <property type="entry name" value="HTH_TETR_2"/>
    <property type="match status" value="1"/>
</dbReference>
<feature type="DNA-binding region" description="H-T-H motif" evidence="4">
    <location>
        <begin position="25"/>
        <end position="44"/>
    </location>
</feature>
<organism evidence="6 7">
    <name type="scientific">Streptomyces liangshanensis</name>
    <dbReference type="NCBI Taxonomy" id="2717324"/>
    <lineage>
        <taxon>Bacteria</taxon>
        <taxon>Bacillati</taxon>
        <taxon>Actinomycetota</taxon>
        <taxon>Actinomycetes</taxon>
        <taxon>Kitasatosporales</taxon>
        <taxon>Streptomycetaceae</taxon>
        <taxon>Streptomyces</taxon>
    </lineage>
</organism>